<dbReference type="EMBL" id="JABBYC010000068">
    <property type="protein sequence ID" value="MBL0888625.1"/>
    <property type="molecule type" value="Genomic_DNA"/>
</dbReference>
<dbReference type="InterPro" id="IPR001387">
    <property type="entry name" value="Cro/C1-type_HTH"/>
</dbReference>
<reference evidence="2 3" key="1">
    <citation type="journal article" date="2021" name="Arch. Microbiol.">
        <title>Myceligenerans indicum sp. nov., an actinobacterium isolated from mangrove sediment of Sundarbans, India.</title>
        <authorList>
            <person name="Asha K."/>
            <person name="Bhadury P."/>
        </authorList>
    </citation>
    <scope>NUCLEOTIDE SEQUENCE [LARGE SCALE GENOMIC DNA]</scope>
    <source>
        <strain evidence="2 3">I2</strain>
    </source>
</reference>
<dbReference type="Gene3D" id="1.10.260.40">
    <property type="entry name" value="lambda repressor-like DNA-binding domains"/>
    <property type="match status" value="1"/>
</dbReference>
<accession>A0ABS1LQU4</accession>
<evidence type="ECO:0000313" key="3">
    <source>
        <dbReference type="Proteomes" id="UP000675409"/>
    </source>
</evidence>
<dbReference type="Proteomes" id="UP000675409">
    <property type="component" value="Unassembled WGS sequence"/>
</dbReference>
<sequence>MGLTQEGLAREIDVQPSTVGRWERGTTTPHLWARDRLCRALDLSRAELDMLLRKPGPGEPVRLLHVVEVNDDDGGGGEAVPAVGIA</sequence>
<dbReference type="InterPro" id="IPR010982">
    <property type="entry name" value="Lambda_DNA-bd_dom_sf"/>
</dbReference>
<dbReference type="CDD" id="cd00093">
    <property type="entry name" value="HTH_XRE"/>
    <property type="match status" value="1"/>
</dbReference>
<comment type="caution">
    <text evidence="2">The sequence shown here is derived from an EMBL/GenBank/DDBJ whole genome shotgun (WGS) entry which is preliminary data.</text>
</comment>
<dbReference type="Pfam" id="PF13560">
    <property type="entry name" value="HTH_31"/>
    <property type="match status" value="1"/>
</dbReference>
<proteinExistence type="predicted"/>
<dbReference type="PROSITE" id="PS50943">
    <property type="entry name" value="HTH_CROC1"/>
    <property type="match status" value="1"/>
</dbReference>
<evidence type="ECO:0000313" key="2">
    <source>
        <dbReference type="EMBL" id="MBL0888625.1"/>
    </source>
</evidence>
<keyword evidence="3" id="KW-1185">Reference proteome</keyword>
<evidence type="ECO:0000259" key="1">
    <source>
        <dbReference type="PROSITE" id="PS50943"/>
    </source>
</evidence>
<organism evidence="2 3">
    <name type="scientific">Myceligenerans indicum</name>
    <dbReference type="NCBI Taxonomy" id="2593663"/>
    <lineage>
        <taxon>Bacteria</taxon>
        <taxon>Bacillati</taxon>
        <taxon>Actinomycetota</taxon>
        <taxon>Actinomycetes</taxon>
        <taxon>Micrococcales</taxon>
        <taxon>Promicromonosporaceae</taxon>
        <taxon>Myceligenerans</taxon>
    </lineage>
</organism>
<name>A0ABS1LQU4_9MICO</name>
<feature type="domain" description="HTH cro/C1-type" evidence="1">
    <location>
        <begin position="2"/>
        <end position="48"/>
    </location>
</feature>
<dbReference type="SUPFAM" id="SSF47413">
    <property type="entry name" value="lambda repressor-like DNA-binding domains"/>
    <property type="match status" value="1"/>
</dbReference>
<protein>
    <submittedName>
        <fullName evidence="2">Helix-turn-helix transcriptional regulator</fullName>
    </submittedName>
</protein>
<gene>
    <name evidence="2" type="ORF">HGK34_20485</name>
</gene>